<evidence type="ECO:0000259" key="6">
    <source>
        <dbReference type="Pfam" id="PF01555"/>
    </source>
</evidence>
<dbReference type="Proteomes" id="UP001212421">
    <property type="component" value="Chromosome"/>
</dbReference>
<dbReference type="RefSeq" id="WP_281533448.1">
    <property type="nucleotide sequence ID" value="NZ_CP075584.1"/>
</dbReference>
<organism evidence="7 8">
    <name type="scientific">Cryobacterium breve</name>
    <dbReference type="NCBI Taxonomy" id="1259258"/>
    <lineage>
        <taxon>Bacteria</taxon>
        <taxon>Bacillati</taxon>
        <taxon>Actinomycetota</taxon>
        <taxon>Actinomycetes</taxon>
        <taxon>Micrococcales</taxon>
        <taxon>Microbacteriaceae</taxon>
        <taxon>Cryobacterium</taxon>
    </lineage>
</organism>
<dbReference type="PROSITE" id="PS00092">
    <property type="entry name" value="N6_MTASE"/>
    <property type="match status" value="1"/>
</dbReference>
<evidence type="ECO:0000256" key="2">
    <source>
        <dbReference type="ARBA" id="ARBA00022603"/>
    </source>
</evidence>
<dbReference type="Pfam" id="PF01555">
    <property type="entry name" value="N6_N4_Mtase"/>
    <property type="match status" value="1"/>
</dbReference>
<sequence length="318" mass="35627">MPTAWSPSSPNRVIRADNLEILPSLPEGAFTLIYLDPPFNTGRKQNRRTTTSVRVLPASEAPSEAGPGSVPRNGVPVTSPRAGGLAASGTITGFKGQLYERIKGDLLGYDDQFEDYWAFLEPRLIEAWRLLAEDGTLYLHLDYREAHYAKVLLDALFGRDCFLNELIWAYDYGAKSKNRWPTKHDTILVYVKNPQHYYFDSTTVDREPYMAPGLVTPEKVARGKLPTDVWWHTIVSPTGKEKTGYPTQKPVGILRRMIQASSREGDWVLDFFAGSGTTGAVAESLGRRFLLIDQNPESIQVMRTRFAALPEVEFLDAS</sequence>
<dbReference type="InterPro" id="IPR029063">
    <property type="entry name" value="SAM-dependent_MTases_sf"/>
</dbReference>
<dbReference type="Gene3D" id="3.40.50.150">
    <property type="entry name" value="Vaccinia Virus protein VP39"/>
    <property type="match status" value="1"/>
</dbReference>
<dbReference type="SUPFAM" id="SSF53335">
    <property type="entry name" value="S-adenosyl-L-methionine-dependent methyltransferases"/>
    <property type="match status" value="1"/>
</dbReference>
<protein>
    <recommendedName>
        <fullName evidence="4">Methyltransferase</fullName>
        <ecNumber evidence="4">2.1.1.-</ecNumber>
    </recommendedName>
</protein>
<keyword evidence="8" id="KW-1185">Reference proteome</keyword>
<gene>
    <name evidence="7" type="ORF">KIV56_10285</name>
</gene>
<dbReference type="PRINTS" id="PR00508">
    <property type="entry name" value="S21N4MTFRASE"/>
</dbReference>
<evidence type="ECO:0000256" key="4">
    <source>
        <dbReference type="RuleBase" id="RU362026"/>
    </source>
</evidence>
<evidence type="ECO:0000256" key="5">
    <source>
        <dbReference type="SAM" id="MobiDB-lite"/>
    </source>
</evidence>
<evidence type="ECO:0000256" key="3">
    <source>
        <dbReference type="ARBA" id="ARBA00022679"/>
    </source>
</evidence>
<name>A0ABY7NBM1_9MICO</name>
<evidence type="ECO:0000313" key="8">
    <source>
        <dbReference type="Proteomes" id="UP001212421"/>
    </source>
</evidence>
<evidence type="ECO:0000313" key="7">
    <source>
        <dbReference type="EMBL" id="WBM78959.1"/>
    </source>
</evidence>
<dbReference type="InterPro" id="IPR002052">
    <property type="entry name" value="DNA_methylase_N6_adenine_CS"/>
</dbReference>
<dbReference type="InterPro" id="IPR002941">
    <property type="entry name" value="DNA_methylase_N4/N6"/>
</dbReference>
<feature type="region of interest" description="Disordered" evidence="5">
    <location>
        <begin position="41"/>
        <end position="74"/>
    </location>
</feature>
<feature type="domain" description="DNA methylase N-4/N-6" evidence="6">
    <location>
        <begin position="31"/>
        <end position="300"/>
    </location>
</feature>
<keyword evidence="2" id="KW-0489">Methyltransferase</keyword>
<dbReference type="EMBL" id="CP075584">
    <property type="protein sequence ID" value="WBM78959.1"/>
    <property type="molecule type" value="Genomic_DNA"/>
</dbReference>
<accession>A0ABY7NBM1</accession>
<comment type="similarity">
    <text evidence="1 4">Belongs to the N(4)/N(6)-methyltransferase family.</text>
</comment>
<evidence type="ECO:0000256" key="1">
    <source>
        <dbReference type="ARBA" id="ARBA00006594"/>
    </source>
</evidence>
<keyword evidence="3" id="KW-0808">Transferase</keyword>
<dbReference type="EC" id="2.1.1.-" evidence="4"/>
<proteinExistence type="inferred from homology"/>
<reference evidence="7 8" key="1">
    <citation type="submission" date="2021-05" db="EMBL/GenBank/DDBJ databases">
        <authorList>
            <person name="Kumar R."/>
            <person name="Kumar A."/>
            <person name="Mukhia S."/>
        </authorList>
    </citation>
    <scope>NUCLEOTIDE SEQUENCE [LARGE SCALE GENOMIC DNA]</scope>
    <source>
        <strain evidence="7 8">ERMR7:08</strain>
    </source>
</reference>
<dbReference type="InterPro" id="IPR001091">
    <property type="entry name" value="RM_Methyltransferase"/>
</dbReference>